<proteinExistence type="predicted"/>
<feature type="region of interest" description="Disordered" evidence="1">
    <location>
        <begin position="133"/>
        <end position="161"/>
    </location>
</feature>
<reference evidence="2 3" key="1">
    <citation type="journal article" date="2024" name="J Genomics">
        <title>Draft genome sequencing and assembly of Favolaschia claudopus CIRM-BRFM 2984 isolated from oak limbs.</title>
        <authorList>
            <person name="Navarro D."/>
            <person name="Drula E."/>
            <person name="Chaduli D."/>
            <person name="Cazenave R."/>
            <person name="Ahrendt S."/>
            <person name="Wang J."/>
            <person name="Lipzen A."/>
            <person name="Daum C."/>
            <person name="Barry K."/>
            <person name="Grigoriev I.V."/>
            <person name="Favel A."/>
            <person name="Rosso M.N."/>
            <person name="Martin F."/>
        </authorList>
    </citation>
    <scope>NUCLEOTIDE SEQUENCE [LARGE SCALE GENOMIC DNA]</scope>
    <source>
        <strain evidence="2 3">CIRM-BRFM 2984</strain>
    </source>
</reference>
<keyword evidence="3" id="KW-1185">Reference proteome</keyword>
<name>A0AAW0CYD5_9AGAR</name>
<gene>
    <name evidence="2" type="ORF">R3P38DRAFT_2767178</name>
</gene>
<dbReference type="AlphaFoldDB" id="A0AAW0CYD5"/>
<comment type="caution">
    <text evidence="2">The sequence shown here is derived from an EMBL/GenBank/DDBJ whole genome shotgun (WGS) entry which is preliminary data.</text>
</comment>
<evidence type="ECO:0000313" key="3">
    <source>
        <dbReference type="Proteomes" id="UP001362999"/>
    </source>
</evidence>
<evidence type="ECO:0000256" key="1">
    <source>
        <dbReference type="SAM" id="MobiDB-lite"/>
    </source>
</evidence>
<dbReference type="EMBL" id="JAWWNJ010000012">
    <property type="protein sequence ID" value="KAK7043505.1"/>
    <property type="molecule type" value="Genomic_DNA"/>
</dbReference>
<evidence type="ECO:0000313" key="2">
    <source>
        <dbReference type="EMBL" id="KAK7043505.1"/>
    </source>
</evidence>
<accession>A0AAW0CYD5</accession>
<sequence>MTRISIIDANDETKTHRLSQRDMEVGTLEVRRRNKVEFGVITRRRPNVQAHGRALDQRAKTDLEKWISKARQSLNCAAPSRARQSDACHKVHHDDLPRLLRLETPPPYADLQLWPAPDSVEAWNSLEAIEEQREGDEERYVTPLTPPTTDALRTKSAASHAPSPLAREILGTGMIRRVAGPLRTQSIELRRLESSPQKLWTEEERPGFEAVVTDENKPSFYPVGLEG</sequence>
<organism evidence="2 3">
    <name type="scientific">Favolaschia claudopus</name>
    <dbReference type="NCBI Taxonomy" id="2862362"/>
    <lineage>
        <taxon>Eukaryota</taxon>
        <taxon>Fungi</taxon>
        <taxon>Dikarya</taxon>
        <taxon>Basidiomycota</taxon>
        <taxon>Agaricomycotina</taxon>
        <taxon>Agaricomycetes</taxon>
        <taxon>Agaricomycetidae</taxon>
        <taxon>Agaricales</taxon>
        <taxon>Marasmiineae</taxon>
        <taxon>Mycenaceae</taxon>
        <taxon>Favolaschia</taxon>
    </lineage>
</organism>
<protein>
    <submittedName>
        <fullName evidence="2">Uncharacterized protein</fullName>
    </submittedName>
</protein>
<dbReference type="Proteomes" id="UP001362999">
    <property type="component" value="Unassembled WGS sequence"/>
</dbReference>